<dbReference type="SUPFAM" id="SSF88659">
    <property type="entry name" value="Sigma3 and sigma4 domains of RNA polymerase sigma factors"/>
    <property type="match status" value="1"/>
</dbReference>
<keyword evidence="3 6" id="KW-0731">Sigma factor</keyword>
<dbReference type="InterPro" id="IPR000838">
    <property type="entry name" value="RNA_pol_sigma70_ECF_CS"/>
</dbReference>
<dbReference type="GO" id="GO:0016987">
    <property type="term" value="F:sigma factor activity"/>
    <property type="evidence" value="ECO:0007669"/>
    <property type="project" value="UniProtKB-KW"/>
</dbReference>
<dbReference type="AlphaFoldDB" id="A0A174DZ49"/>
<dbReference type="InterPro" id="IPR039425">
    <property type="entry name" value="RNA_pol_sigma-70-like"/>
</dbReference>
<evidence type="ECO:0000256" key="3">
    <source>
        <dbReference type="ARBA" id="ARBA00023082"/>
    </source>
</evidence>
<dbReference type="PANTHER" id="PTHR43133">
    <property type="entry name" value="RNA POLYMERASE ECF-TYPE SIGMA FACTO"/>
    <property type="match status" value="1"/>
</dbReference>
<dbReference type="SUPFAM" id="SSF88946">
    <property type="entry name" value="Sigma2 domain of RNA polymerase sigma factors"/>
    <property type="match status" value="1"/>
</dbReference>
<sequence>MEKSEIETIYRKYFHDVFLYIRALSENESLAEEITQETFLKAINNIEKFDGRKDIRAWLFVIAKNTYFRYCRRNKIYVGEEFSEIMQDSMQDTSPAVLDQIVQDETVRNLKRYAELIPEPYREVFHQRIYGELSFEQIGKCYQKSAGWARVTYHRARQMIRAQISQEEK</sequence>
<dbReference type="InterPro" id="IPR007627">
    <property type="entry name" value="RNA_pol_sigma70_r2"/>
</dbReference>
<dbReference type="PROSITE" id="PS01063">
    <property type="entry name" value="SIGMA70_ECF"/>
    <property type="match status" value="1"/>
</dbReference>
<organism evidence="8 9">
    <name type="scientific">Blautia obeum</name>
    <dbReference type="NCBI Taxonomy" id="40520"/>
    <lineage>
        <taxon>Bacteria</taxon>
        <taxon>Bacillati</taxon>
        <taxon>Bacillota</taxon>
        <taxon>Clostridia</taxon>
        <taxon>Lachnospirales</taxon>
        <taxon>Lachnospiraceae</taxon>
        <taxon>Blautia</taxon>
    </lineage>
</organism>
<evidence type="ECO:0000256" key="6">
    <source>
        <dbReference type="RuleBase" id="RU000716"/>
    </source>
</evidence>
<keyword evidence="5 6" id="KW-0804">Transcription</keyword>
<reference evidence="8 9" key="1">
    <citation type="submission" date="2015-09" db="EMBL/GenBank/DDBJ databases">
        <authorList>
            <consortium name="Pathogen Informatics"/>
        </authorList>
    </citation>
    <scope>NUCLEOTIDE SEQUENCE [LARGE SCALE GENOMIC DNA]</scope>
    <source>
        <strain evidence="8 9">2789STDY5834861</strain>
    </source>
</reference>
<dbReference type="InterPro" id="IPR013324">
    <property type="entry name" value="RNA_pol_sigma_r3/r4-like"/>
</dbReference>
<dbReference type="Pfam" id="PF04542">
    <property type="entry name" value="Sigma70_r2"/>
    <property type="match status" value="1"/>
</dbReference>
<dbReference type="GO" id="GO:0006352">
    <property type="term" value="P:DNA-templated transcription initiation"/>
    <property type="evidence" value="ECO:0007669"/>
    <property type="project" value="InterPro"/>
</dbReference>
<keyword evidence="4 6" id="KW-0238">DNA-binding</keyword>
<protein>
    <recommendedName>
        <fullName evidence="6">RNA polymerase sigma factor</fullName>
    </recommendedName>
</protein>
<dbReference type="GO" id="GO:0003677">
    <property type="term" value="F:DNA binding"/>
    <property type="evidence" value="ECO:0007669"/>
    <property type="project" value="UniProtKB-KW"/>
</dbReference>
<dbReference type="InterPro" id="IPR014284">
    <property type="entry name" value="RNA_pol_sigma-70_dom"/>
</dbReference>
<evidence type="ECO:0000259" key="7">
    <source>
        <dbReference type="Pfam" id="PF04542"/>
    </source>
</evidence>
<dbReference type="RefSeq" id="WP_055058327.1">
    <property type="nucleotide sequence ID" value="NZ_CYZP01000021.1"/>
</dbReference>
<dbReference type="NCBIfam" id="TIGR02937">
    <property type="entry name" value="sigma70-ECF"/>
    <property type="match status" value="1"/>
</dbReference>
<proteinExistence type="inferred from homology"/>
<comment type="similarity">
    <text evidence="1 6">Belongs to the sigma-70 factor family. ECF subfamily.</text>
</comment>
<evidence type="ECO:0000256" key="2">
    <source>
        <dbReference type="ARBA" id="ARBA00023015"/>
    </source>
</evidence>
<dbReference type="InterPro" id="IPR036388">
    <property type="entry name" value="WH-like_DNA-bd_sf"/>
</dbReference>
<name>A0A174DZ49_9FIRM</name>
<evidence type="ECO:0000313" key="8">
    <source>
        <dbReference type="EMBL" id="CUO29508.1"/>
    </source>
</evidence>
<dbReference type="Gene3D" id="1.10.1740.10">
    <property type="match status" value="1"/>
</dbReference>
<evidence type="ECO:0000313" key="9">
    <source>
        <dbReference type="Proteomes" id="UP000095645"/>
    </source>
</evidence>
<evidence type="ECO:0000256" key="5">
    <source>
        <dbReference type="ARBA" id="ARBA00023163"/>
    </source>
</evidence>
<accession>A0A174DZ49</accession>
<evidence type="ECO:0000256" key="1">
    <source>
        <dbReference type="ARBA" id="ARBA00010641"/>
    </source>
</evidence>
<keyword evidence="2 6" id="KW-0805">Transcription regulation</keyword>
<evidence type="ECO:0000256" key="4">
    <source>
        <dbReference type="ARBA" id="ARBA00023125"/>
    </source>
</evidence>
<dbReference type="InterPro" id="IPR013325">
    <property type="entry name" value="RNA_pol_sigma_r2"/>
</dbReference>
<gene>
    <name evidence="8" type="primary">sigM_5</name>
    <name evidence="8" type="ORF">ERS852476_02434</name>
</gene>
<dbReference type="PANTHER" id="PTHR43133:SF52">
    <property type="entry name" value="ECF RNA POLYMERASE SIGMA FACTOR SIGL"/>
    <property type="match status" value="1"/>
</dbReference>
<dbReference type="EMBL" id="CYZP01000021">
    <property type="protein sequence ID" value="CUO29508.1"/>
    <property type="molecule type" value="Genomic_DNA"/>
</dbReference>
<feature type="domain" description="RNA polymerase sigma-70 region 2" evidence="7">
    <location>
        <begin position="9"/>
        <end position="75"/>
    </location>
</feature>
<dbReference type="Proteomes" id="UP000095645">
    <property type="component" value="Unassembled WGS sequence"/>
</dbReference>
<dbReference type="Gene3D" id="1.10.10.10">
    <property type="entry name" value="Winged helix-like DNA-binding domain superfamily/Winged helix DNA-binding domain"/>
    <property type="match status" value="1"/>
</dbReference>